<dbReference type="InterPro" id="IPR011249">
    <property type="entry name" value="Metalloenz_LuxS/M16"/>
</dbReference>
<dbReference type="SUPFAM" id="SSF63411">
    <property type="entry name" value="LuxS/MPP-like metallohydrolase"/>
    <property type="match status" value="2"/>
</dbReference>
<organism evidence="5">
    <name type="scientific">candidate division CPR3 bacterium</name>
    <dbReference type="NCBI Taxonomy" id="2268181"/>
    <lineage>
        <taxon>Bacteria</taxon>
        <taxon>Bacteria division CPR3</taxon>
    </lineage>
</organism>
<accession>A0A7C4R5Q3</accession>
<dbReference type="InterPro" id="IPR050361">
    <property type="entry name" value="MPP/UQCRC_Complex"/>
</dbReference>
<dbReference type="GO" id="GO:0004222">
    <property type="term" value="F:metalloendopeptidase activity"/>
    <property type="evidence" value="ECO:0007669"/>
    <property type="project" value="InterPro"/>
</dbReference>
<dbReference type="PANTHER" id="PTHR11851:SF49">
    <property type="entry name" value="MITOCHONDRIAL-PROCESSING PEPTIDASE SUBUNIT ALPHA"/>
    <property type="match status" value="1"/>
</dbReference>
<protein>
    <submittedName>
        <fullName evidence="5">Insulinase family protein</fullName>
    </submittedName>
</protein>
<dbReference type="InterPro" id="IPR001431">
    <property type="entry name" value="Pept_M16_Zn_BS"/>
</dbReference>
<dbReference type="Gene3D" id="3.30.830.10">
    <property type="entry name" value="Metalloenzyme, LuxS/M16 peptidase-like"/>
    <property type="match status" value="2"/>
</dbReference>
<comment type="similarity">
    <text evidence="1 2">Belongs to the peptidase M16 family.</text>
</comment>
<reference evidence="5" key="1">
    <citation type="journal article" date="2020" name="mSystems">
        <title>Genome- and Community-Level Interaction Insights into Carbon Utilization and Element Cycling Functions of Hydrothermarchaeota in Hydrothermal Sediment.</title>
        <authorList>
            <person name="Zhou Z."/>
            <person name="Liu Y."/>
            <person name="Xu W."/>
            <person name="Pan J."/>
            <person name="Luo Z.H."/>
            <person name="Li M."/>
        </authorList>
    </citation>
    <scope>NUCLEOTIDE SEQUENCE [LARGE SCALE GENOMIC DNA]</scope>
    <source>
        <strain evidence="5">SpSt-579</strain>
    </source>
</reference>
<evidence type="ECO:0000256" key="2">
    <source>
        <dbReference type="RuleBase" id="RU004447"/>
    </source>
</evidence>
<feature type="domain" description="Peptidase M16 C-terminal" evidence="4">
    <location>
        <begin position="171"/>
        <end position="345"/>
    </location>
</feature>
<sequence length="427" mass="48778">MDLKYSRFKLKNGLRVIMVPRKETEAVFFEVLCGVGSRYETDDIAGISHFLEHMAFKGTKKRAGTLDISKEIDQVGGTFNAFTYDDLTAYFIKLHSDKIELAIDIISDMLINSKLEEKEIDKEKGVILEEYKMGIDDPDYFAVIKIEELLYGKDTPLGRWIMGKTETIKAINRKKIIDFKNKFYNPDNMVIAIGGNINQTEVKKLLEKYFGKIKGKTKESFKKNHTTQPNPQIEIYKKPIEQAKVIIAFRSFGRDHKDRYVRGIISKILGGYMSSKLFMEIREKKGLAYNIRTYTDAYEEIGCLGIVGGFVPEKVPEALKETIKLVNQAKEKGFTQEEIKMAKENSIGKLALSLESASEWAEGIAVNVLYGIPIETLDEMESNINKVTNQDIKRVAKEIFQPENFNMVVVGPIDEKKKNEYLKLIKL</sequence>
<comment type="caution">
    <text evidence="5">The sequence shown here is derived from an EMBL/GenBank/DDBJ whole genome shotgun (WGS) entry which is preliminary data.</text>
</comment>
<dbReference type="Pfam" id="PF05193">
    <property type="entry name" value="Peptidase_M16_C"/>
    <property type="match status" value="1"/>
</dbReference>
<dbReference type="PANTHER" id="PTHR11851">
    <property type="entry name" value="METALLOPROTEASE"/>
    <property type="match status" value="1"/>
</dbReference>
<proteinExistence type="inferred from homology"/>
<feature type="domain" description="Peptidase M16 N-terminal" evidence="3">
    <location>
        <begin position="18"/>
        <end position="133"/>
    </location>
</feature>
<dbReference type="InterPro" id="IPR011765">
    <property type="entry name" value="Pept_M16_N"/>
</dbReference>
<gene>
    <name evidence="5" type="ORF">ENT43_02570</name>
</gene>
<dbReference type="GO" id="GO:0006508">
    <property type="term" value="P:proteolysis"/>
    <property type="evidence" value="ECO:0007669"/>
    <property type="project" value="InterPro"/>
</dbReference>
<dbReference type="AlphaFoldDB" id="A0A7C4R5Q3"/>
<dbReference type="EMBL" id="DSYQ01000010">
    <property type="protein sequence ID" value="HGT71121.1"/>
    <property type="molecule type" value="Genomic_DNA"/>
</dbReference>
<evidence type="ECO:0000259" key="3">
    <source>
        <dbReference type="Pfam" id="PF00675"/>
    </source>
</evidence>
<dbReference type="GO" id="GO:0046872">
    <property type="term" value="F:metal ion binding"/>
    <property type="evidence" value="ECO:0007669"/>
    <property type="project" value="InterPro"/>
</dbReference>
<evidence type="ECO:0000313" key="5">
    <source>
        <dbReference type="EMBL" id="HGT71121.1"/>
    </source>
</evidence>
<name>A0A7C4R5Q3_UNCC3</name>
<dbReference type="InterPro" id="IPR007863">
    <property type="entry name" value="Peptidase_M16_C"/>
</dbReference>
<dbReference type="Pfam" id="PF00675">
    <property type="entry name" value="Peptidase_M16"/>
    <property type="match status" value="1"/>
</dbReference>
<evidence type="ECO:0000256" key="1">
    <source>
        <dbReference type="ARBA" id="ARBA00007261"/>
    </source>
</evidence>
<dbReference type="PROSITE" id="PS00143">
    <property type="entry name" value="INSULINASE"/>
    <property type="match status" value="1"/>
</dbReference>
<evidence type="ECO:0000259" key="4">
    <source>
        <dbReference type="Pfam" id="PF05193"/>
    </source>
</evidence>